<dbReference type="Proteomes" id="UP000050420">
    <property type="component" value="Unassembled WGS sequence"/>
</dbReference>
<reference evidence="5 6" key="2">
    <citation type="submission" date="2018-08" db="EMBL/GenBank/DDBJ databases">
        <title>Recombination of ecologically and evolutionarily significant loci maintains genetic cohesion in the Pseudomonas syringae species complex.</title>
        <authorList>
            <person name="Dillon M."/>
            <person name="Thakur S."/>
            <person name="Almeida R.N.D."/>
            <person name="Weir B.S."/>
            <person name="Guttman D.S."/>
        </authorList>
    </citation>
    <scope>NUCLEOTIDE SEQUENCE [LARGE SCALE GENOMIC DNA]</scope>
    <source>
        <strain evidence="2 6">ICMP 535</strain>
        <strain evidence="3 5">ICMP 6941</strain>
    </source>
</reference>
<evidence type="ECO:0000313" key="3">
    <source>
        <dbReference type="EMBL" id="RMT22502.1"/>
    </source>
</evidence>
<evidence type="ECO:0000313" key="4">
    <source>
        <dbReference type="Proteomes" id="UP000050420"/>
    </source>
</evidence>
<evidence type="ECO:0000313" key="6">
    <source>
        <dbReference type="Proteomes" id="UP000279553"/>
    </source>
</evidence>
<organism evidence="1 4">
    <name type="scientific">Pseudomonas amygdali pv. mori</name>
    <dbReference type="NCBI Taxonomy" id="34065"/>
    <lineage>
        <taxon>Bacteria</taxon>
        <taxon>Pseudomonadati</taxon>
        <taxon>Pseudomonadota</taxon>
        <taxon>Gammaproteobacteria</taxon>
        <taxon>Pseudomonadales</taxon>
        <taxon>Pseudomonadaceae</taxon>
        <taxon>Pseudomonas</taxon>
        <taxon>Pseudomonas amygdali</taxon>
    </lineage>
</organism>
<gene>
    <name evidence="1" type="ORF">ALO63_101653</name>
    <name evidence="3" type="ORF">ALP52_101507</name>
    <name evidence="2" type="ORF">ALQ05_101213</name>
</gene>
<evidence type="ECO:0000313" key="2">
    <source>
        <dbReference type="EMBL" id="RMQ31715.1"/>
    </source>
</evidence>
<protein>
    <submittedName>
        <fullName evidence="1">Uncharacterized protein</fullName>
    </submittedName>
</protein>
<sequence>MSAAGRQSTVYGRLIRQMQCADAQLTYRSIKKALQVQGFN</sequence>
<evidence type="ECO:0000313" key="5">
    <source>
        <dbReference type="Proteomes" id="UP000276194"/>
    </source>
</evidence>
<name>A0A0P9VMN5_PSEA0</name>
<reference evidence="1 4" key="1">
    <citation type="submission" date="2015-09" db="EMBL/GenBank/DDBJ databases">
        <title>Genome announcement of multiple Pseudomonas syringae strains.</title>
        <authorList>
            <person name="Thakur S."/>
            <person name="Wang P.W."/>
            <person name="Gong Y."/>
            <person name="Weir B.S."/>
            <person name="Guttman D.S."/>
        </authorList>
    </citation>
    <scope>NUCLEOTIDE SEQUENCE [LARGE SCALE GENOMIC DNA]</scope>
    <source>
        <strain evidence="1 4">ICMP4331</strain>
    </source>
</reference>
<dbReference type="AlphaFoldDB" id="A0A0P9VMN5"/>
<dbReference type="EMBL" id="LJQU01000510">
    <property type="protein sequence ID" value="KPX86726.1"/>
    <property type="molecule type" value="Genomic_DNA"/>
</dbReference>
<comment type="caution">
    <text evidence="1">The sequence shown here is derived from an EMBL/GenBank/DDBJ whole genome shotgun (WGS) entry which is preliminary data.</text>
</comment>
<accession>A0A0P9VMN5</accession>
<dbReference type="PATRIC" id="fig|34065.5.peg.4978"/>
<evidence type="ECO:0000313" key="1">
    <source>
        <dbReference type="EMBL" id="KPX86726.1"/>
    </source>
</evidence>
<dbReference type="EMBL" id="RBRD01000277">
    <property type="protein sequence ID" value="RMQ31715.1"/>
    <property type="molecule type" value="Genomic_DNA"/>
</dbReference>
<dbReference type="EMBL" id="RBTD01000153">
    <property type="protein sequence ID" value="RMT22502.1"/>
    <property type="molecule type" value="Genomic_DNA"/>
</dbReference>
<proteinExistence type="predicted"/>
<dbReference type="Proteomes" id="UP000279553">
    <property type="component" value="Unassembled WGS sequence"/>
</dbReference>
<dbReference type="Proteomes" id="UP000276194">
    <property type="component" value="Unassembled WGS sequence"/>
</dbReference>